<feature type="repeat" description="ARM" evidence="6">
    <location>
        <begin position="189"/>
        <end position="223"/>
    </location>
</feature>
<dbReference type="Gene3D" id="1.25.10.10">
    <property type="entry name" value="Leucine-rich Repeat Variant"/>
    <property type="match status" value="2"/>
</dbReference>
<dbReference type="InterPro" id="IPR011989">
    <property type="entry name" value="ARM-like"/>
</dbReference>
<evidence type="ECO:0000256" key="5">
    <source>
        <dbReference type="ARBA" id="ARBA00022949"/>
    </source>
</evidence>
<evidence type="ECO:0000313" key="9">
    <source>
        <dbReference type="Proteomes" id="UP001158576"/>
    </source>
</evidence>
<keyword evidence="5" id="KW-0965">Cell junction</keyword>
<dbReference type="PANTHER" id="PTHR10372:SF27">
    <property type="entry name" value="ADHERENS JUNCTION PROTEIN P120"/>
    <property type="match status" value="1"/>
</dbReference>
<reference evidence="8 9" key="1">
    <citation type="submission" date="2021-04" db="EMBL/GenBank/DDBJ databases">
        <authorList>
            <person name="Bliznina A."/>
        </authorList>
    </citation>
    <scope>NUCLEOTIDE SEQUENCE [LARGE SCALE GENOMIC DNA]</scope>
</reference>
<feature type="region of interest" description="Disordered" evidence="7">
    <location>
        <begin position="464"/>
        <end position="483"/>
    </location>
</feature>
<proteinExistence type="inferred from homology"/>
<dbReference type="InterPro" id="IPR016024">
    <property type="entry name" value="ARM-type_fold"/>
</dbReference>
<keyword evidence="9" id="KW-1185">Reference proteome</keyword>
<dbReference type="EMBL" id="OU015568">
    <property type="protein sequence ID" value="CAG5089020.1"/>
    <property type="molecule type" value="Genomic_DNA"/>
</dbReference>
<dbReference type="InterPro" id="IPR000225">
    <property type="entry name" value="Armadillo"/>
</dbReference>
<evidence type="ECO:0000313" key="8">
    <source>
        <dbReference type="EMBL" id="CAG5089020.1"/>
    </source>
</evidence>
<dbReference type="PROSITE" id="PS50176">
    <property type="entry name" value="ARM_REPEAT"/>
    <property type="match status" value="3"/>
</dbReference>
<organism evidence="8 9">
    <name type="scientific">Oikopleura dioica</name>
    <name type="common">Tunicate</name>
    <dbReference type="NCBI Taxonomy" id="34765"/>
    <lineage>
        <taxon>Eukaryota</taxon>
        <taxon>Metazoa</taxon>
        <taxon>Chordata</taxon>
        <taxon>Tunicata</taxon>
        <taxon>Appendicularia</taxon>
        <taxon>Copelata</taxon>
        <taxon>Oikopleuridae</taxon>
        <taxon>Oikopleura</taxon>
    </lineage>
</organism>
<feature type="repeat" description="ARM" evidence="6">
    <location>
        <begin position="145"/>
        <end position="173"/>
    </location>
</feature>
<evidence type="ECO:0000256" key="3">
    <source>
        <dbReference type="ARBA" id="ARBA00022737"/>
    </source>
</evidence>
<evidence type="ECO:0000256" key="7">
    <source>
        <dbReference type="SAM" id="MobiDB-lite"/>
    </source>
</evidence>
<protein>
    <submittedName>
        <fullName evidence="8">Oidioi.mRNA.OKI2018_I69.PAR.g12053.t1.cds</fullName>
    </submittedName>
</protein>
<comment type="subcellular location">
    <subcellularLocation>
        <location evidence="1">Cell junction</location>
    </subcellularLocation>
</comment>
<dbReference type="Proteomes" id="UP001158576">
    <property type="component" value="Chromosome PAR"/>
</dbReference>
<dbReference type="Pfam" id="PF00514">
    <property type="entry name" value="Arm"/>
    <property type="match status" value="1"/>
</dbReference>
<dbReference type="SUPFAM" id="SSF48371">
    <property type="entry name" value="ARM repeat"/>
    <property type="match status" value="1"/>
</dbReference>
<keyword evidence="4" id="KW-0130">Cell adhesion</keyword>
<dbReference type="SMART" id="SM00185">
    <property type="entry name" value="ARM"/>
    <property type="match status" value="4"/>
</dbReference>
<comment type="similarity">
    <text evidence="2">Belongs to the beta-catenin family.</text>
</comment>
<keyword evidence="3" id="KW-0677">Repeat</keyword>
<dbReference type="InterPro" id="IPR028435">
    <property type="entry name" value="Plakophilin/d_Catenin"/>
</dbReference>
<evidence type="ECO:0000256" key="6">
    <source>
        <dbReference type="PROSITE-ProRule" id="PRU00259"/>
    </source>
</evidence>
<evidence type="ECO:0000256" key="2">
    <source>
        <dbReference type="ARBA" id="ARBA00005462"/>
    </source>
</evidence>
<name>A0ABN7S4R0_OIKDI</name>
<evidence type="ECO:0000256" key="1">
    <source>
        <dbReference type="ARBA" id="ARBA00004282"/>
    </source>
</evidence>
<evidence type="ECO:0000256" key="4">
    <source>
        <dbReference type="ARBA" id="ARBA00022889"/>
    </source>
</evidence>
<gene>
    <name evidence="8" type="ORF">OKIOD_LOCUS3611</name>
</gene>
<feature type="repeat" description="ARM" evidence="6">
    <location>
        <begin position="103"/>
        <end position="145"/>
    </location>
</feature>
<sequence length="483" mass="53459">MDPHQHNQQNILRIGNAPSSINSQSVGVYYDPYEGDVYEEYMENRSMGSFTGESYQGGLEVASADLGASMASLGLNRTNQFGSMSGRLATLGRVQTVEKFKDLSLPAIVELLENGDDSIATNAAAYLQHLTYNNPENKHLVREAGAIEVLISVLEDRNSSDKLLEHAAGALRNSSYGCNENKISIKNFEGISALLKVLRQRRDVPMIRVHVTGTLWNLSSHHSLKQPLLDQVINDVVQIVLAPYAAELRHNGLHSAYSRQSGLLQSFVNCSGLVRNLSSHSDAARRRLRDADGLIASIGIVQNLTSENYYSSAYLRAHFRKEKGLPLLVEKIADESRTISNTAIISLRNLAVDLKNKELIGKYGMGEVCANIPDAKQASVDDKIGLAALFLAKTLVEYHSENAQKFIEHQGVLKVSAINESKHYSDKMRKVAGQVLSALWQIKQLRKSYKNDLGLKKSHFQPQVLHDGETIRPQRAKNGDSWV</sequence>
<accession>A0ABN7S4R0</accession>
<dbReference type="PANTHER" id="PTHR10372">
    <property type="entry name" value="PLAKOPHILLIN-RELATED"/>
    <property type="match status" value="1"/>
</dbReference>